<dbReference type="InterPro" id="IPR016039">
    <property type="entry name" value="Thiolase-like"/>
</dbReference>
<accession>A0ABW0ZZH6</accession>
<dbReference type="RefSeq" id="WP_378282769.1">
    <property type="nucleotide sequence ID" value="NZ_JBHSON010000020.1"/>
</dbReference>
<comment type="caution">
    <text evidence="2">The sequence shown here is derived from an EMBL/GenBank/DDBJ whole genome shotgun (WGS) entry which is preliminary data.</text>
</comment>
<dbReference type="Pfam" id="PF00109">
    <property type="entry name" value="ketoacyl-synt"/>
    <property type="match status" value="1"/>
</dbReference>
<evidence type="ECO:0000313" key="2">
    <source>
        <dbReference type="EMBL" id="MFC5747149.1"/>
    </source>
</evidence>
<evidence type="ECO:0000313" key="3">
    <source>
        <dbReference type="Proteomes" id="UP001596074"/>
    </source>
</evidence>
<proteinExistence type="predicted"/>
<dbReference type="Gene3D" id="3.40.47.10">
    <property type="match status" value="1"/>
</dbReference>
<feature type="domain" description="Beta-ketoacyl synthase-like N-terminal" evidence="1">
    <location>
        <begin position="35"/>
        <end position="159"/>
    </location>
</feature>
<dbReference type="EMBL" id="JBHSON010000020">
    <property type="protein sequence ID" value="MFC5747149.1"/>
    <property type="molecule type" value="Genomic_DNA"/>
</dbReference>
<organism evidence="2 3">
    <name type="scientific">Actinomadura rugatobispora</name>
    <dbReference type="NCBI Taxonomy" id="1994"/>
    <lineage>
        <taxon>Bacteria</taxon>
        <taxon>Bacillati</taxon>
        <taxon>Actinomycetota</taxon>
        <taxon>Actinomycetes</taxon>
        <taxon>Streptosporangiales</taxon>
        <taxon>Thermomonosporaceae</taxon>
        <taxon>Actinomadura</taxon>
    </lineage>
</organism>
<keyword evidence="3" id="KW-1185">Reference proteome</keyword>
<sequence>MTRLAVTGVGRVLPPGDESGWFDVTAELPGRGYGRLPRAVQYLLAAANRAVEDRGGLPDAGRAAAIGTNNACTAMLHAMNRTIIETDAARISPLAAPFFVVSLPAGRLAIELGVRAFSMTLTSPRTAGLDALRTGARALAAGRAGILLAGATEDLLPPEEPGHEHSDEGAVTLVCEDAARVPDGAVVRGYCETAAGFVGPDRPAAPVLERMWASVGGDGSRLPVEAVLDDSPVGERVADWLKERVPGVAIVSAPAGCLTPVERVARTLGDAGVVLTAAAEGNVTLCRVSPPTERNGQ</sequence>
<gene>
    <name evidence="2" type="ORF">ACFPZN_16085</name>
</gene>
<evidence type="ECO:0000259" key="1">
    <source>
        <dbReference type="Pfam" id="PF00109"/>
    </source>
</evidence>
<reference evidence="3" key="1">
    <citation type="journal article" date="2019" name="Int. J. Syst. Evol. Microbiol.">
        <title>The Global Catalogue of Microorganisms (GCM) 10K type strain sequencing project: providing services to taxonomists for standard genome sequencing and annotation.</title>
        <authorList>
            <consortium name="The Broad Institute Genomics Platform"/>
            <consortium name="The Broad Institute Genome Sequencing Center for Infectious Disease"/>
            <person name="Wu L."/>
            <person name="Ma J."/>
        </authorList>
    </citation>
    <scope>NUCLEOTIDE SEQUENCE [LARGE SCALE GENOMIC DNA]</scope>
    <source>
        <strain evidence="3">KCTC 42087</strain>
    </source>
</reference>
<name>A0ABW0ZZH6_9ACTN</name>
<dbReference type="InterPro" id="IPR014030">
    <property type="entry name" value="Ketoacyl_synth_N"/>
</dbReference>
<dbReference type="Proteomes" id="UP001596074">
    <property type="component" value="Unassembled WGS sequence"/>
</dbReference>
<dbReference type="SUPFAM" id="SSF53901">
    <property type="entry name" value="Thiolase-like"/>
    <property type="match status" value="1"/>
</dbReference>
<protein>
    <submittedName>
        <fullName evidence="2">Beta-ketoacyl synthase N-terminal-like domain-containing protein</fullName>
    </submittedName>
</protein>